<reference evidence="1" key="2">
    <citation type="submission" date="2020-08" db="EMBL/GenBank/DDBJ databases">
        <authorList>
            <person name="Chen M."/>
            <person name="Teng W."/>
            <person name="Zhao L."/>
            <person name="Hu C."/>
            <person name="Zhou Y."/>
            <person name="Han B."/>
            <person name="Song L."/>
            <person name="Shu W."/>
        </authorList>
    </citation>
    <scope>NUCLEOTIDE SEQUENCE</scope>
    <source>
        <strain evidence="1">FACHB-1277</strain>
    </source>
</reference>
<dbReference type="Proteomes" id="UP000631421">
    <property type="component" value="Unassembled WGS sequence"/>
</dbReference>
<dbReference type="EMBL" id="JACJPY010000099">
    <property type="protein sequence ID" value="MBD2152355.1"/>
    <property type="molecule type" value="Genomic_DNA"/>
</dbReference>
<dbReference type="PANTHER" id="PTHR34235:SF3">
    <property type="entry name" value="SLR1203 PROTEIN"/>
    <property type="match status" value="1"/>
</dbReference>
<keyword evidence="2" id="KW-1185">Reference proteome</keyword>
<gene>
    <name evidence="1" type="ORF">H6F44_19865</name>
</gene>
<dbReference type="PANTHER" id="PTHR34235">
    <property type="entry name" value="SLR1203 PROTEIN-RELATED"/>
    <property type="match status" value="1"/>
</dbReference>
<dbReference type="AlphaFoldDB" id="A0A926UWA7"/>
<protein>
    <submittedName>
        <fullName evidence="1">DUF29 domain-containing protein</fullName>
    </submittedName>
</protein>
<dbReference type="Gene3D" id="1.20.1220.20">
    <property type="entry name" value="Uncharcterised protein PF01724"/>
    <property type="match status" value="1"/>
</dbReference>
<evidence type="ECO:0000313" key="1">
    <source>
        <dbReference type="EMBL" id="MBD2152355.1"/>
    </source>
</evidence>
<organism evidence="1 2">
    <name type="scientific">Pseudanabaena cinerea FACHB-1277</name>
    <dbReference type="NCBI Taxonomy" id="2949581"/>
    <lineage>
        <taxon>Bacteria</taxon>
        <taxon>Bacillati</taxon>
        <taxon>Cyanobacteriota</taxon>
        <taxon>Cyanophyceae</taxon>
        <taxon>Pseudanabaenales</taxon>
        <taxon>Pseudanabaenaceae</taxon>
        <taxon>Pseudanabaena</taxon>
        <taxon>Pseudanabaena cinerea</taxon>
    </lineage>
</organism>
<sequence length="170" mass="19942">MTQAYLETEDIHEIAIANNSTNNSLDALPNLYECDFNLWVEATAQLLREGRLTELDVVNLLEEVESMGISNKLALSSDLVVVLLHLLKWQYQPNKRTRSWEKSIAEHRRRIDERFEASPSLKRYYLQVFDKCYRNARKQAKIETRLPLTHFPDICPFTSEQVLDQEFLPE</sequence>
<proteinExistence type="predicted"/>
<reference evidence="1" key="1">
    <citation type="journal article" date="2015" name="ISME J.">
        <title>Draft Genome Sequence of Streptomyces incarnatus NRRL8089, which Produces the Nucleoside Antibiotic Sinefungin.</title>
        <authorList>
            <person name="Oshima K."/>
            <person name="Hattori M."/>
            <person name="Shimizu H."/>
            <person name="Fukuda K."/>
            <person name="Nemoto M."/>
            <person name="Inagaki K."/>
            <person name="Tamura T."/>
        </authorList>
    </citation>
    <scope>NUCLEOTIDE SEQUENCE</scope>
    <source>
        <strain evidence="1">FACHB-1277</strain>
    </source>
</reference>
<dbReference type="RefSeq" id="WP_190352791.1">
    <property type="nucleotide sequence ID" value="NZ_JACJPY010000099.1"/>
</dbReference>
<name>A0A926UWA7_9CYAN</name>
<dbReference type="Pfam" id="PF01724">
    <property type="entry name" value="DUF29"/>
    <property type="match status" value="1"/>
</dbReference>
<evidence type="ECO:0000313" key="2">
    <source>
        <dbReference type="Proteomes" id="UP000631421"/>
    </source>
</evidence>
<accession>A0A926UWA7</accession>
<comment type="caution">
    <text evidence="1">The sequence shown here is derived from an EMBL/GenBank/DDBJ whole genome shotgun (WGS) entry which is preliminary data.</text>
</comment>
<dbReference type="InterPro" id="IPR002636">
    <property type="entry name" value="DUF29"/>
</dbReference>